<dbReference type="Pfam" id="PF17906">
    <property type="entry name" value="HTH_48"/>
    <property type="match status" value="1"/>
</dbReference>
<evidence type="ECO:0000313" key="3">
    <source>
        <dbReference type="Proteomes" id="UP000499080"/>
    </source>
</evidence>
<dbReference type="Proteomes" id="UP000499080">
    <property type="component" value="Unassembled WGS sequence"/>
</dbReference>
<evidence type="ECO:0000259" key="1">
    <source>
        <dbReference type="Pfam" id="PF17906"/>
    </source>
</evidence>
<proteinExistence type="predicted"/>
<organism evidence="2 3">
    <name type="scientific">Araneus ventricosus</name>
    <name type="common">Orbweaver spider</name>
    <name type="synonym">Epeira ventricosa</name>
    <dbReference type="NCBI Taxonomy" id="182803"/>
    <lineage>
        <taxon>Eukaryota</taxon>
        <taxon>Metazoa</taxon>
        <taxon>Ecdysozoa</taxon>
        <taxon>Arthropoda</taxon>
        <taxon>Chelicerata</taxon>
        <taxon>Arachnida</taxon>
        <taxon>Araneae</taxon>
        <taxon>Araneomorphae</taxon>
        <taxon>Entelegynae</taxon>
        <taxon>Araneoidea</taxon>
        <taxon>Araneidae</taxon>
        <taxon>Araneus</taxon>
    </lineage>
</organism>
<evidence type="ECO:0000313" key="2">
    <source>
        <dbReference type="EMBL" id="GBN95742.1"/>
    </source>
</evidence>
<dbReference type="PANTHER" id="PTHR46060:SF1">
    <property type="entry name" value="MARINER MOS1 TRANSPOSASE-LIKE PROTEIN"/>
    <property type="match status" value="1"/>
</dbReference>
<dbReference type="InterPro" id="IPR041426">
    <property type="entry name" value="Mos1_HTH"/>
</dbReference>
<dbReference type="OrthoDB" id="6154603at2759"/>
<sequence length="194" mass="21953">MRVEYHLLASQRRHYARFRLYLSLFVCKMPQSVENSADCEIHFVICFLNAKDLKATEIHRQISEVYEENIMSEGMMRKWVTAFKVGCTNVHNEERTRRSSVITEDLLQKVDGKVQENRLFTISSLSNEFPQVSRSVLYGIVTEHLSIGVGEQCGGPLNIFGVCVDHLSCVHLPEGEPDDPTHASNTVGICIALP</sequence>
<accession>A0A4Y2T551</accession>
<feature type="domain" description="Mos1 transposase HTH" evidence="1">
    <location>
        <begin position="41"/>
        <end position="84"/>
    </location>
</feature>
<gene>
    <name evidence="2" type="ORF">AVEN_257010_1</name>
</gene>
<keyword evidence="3" id="KW-1185">Reference proteome</keyword>
<protein>
    <recommendedName>
        <fullName evidence="1">Mos1 transposase HTH domain-containing protein</fullName>
    </recommendedName>
</protein>
<dbReference type="InterPro" id="IPR052709">
    <property type="entry name" value="Transposase-MT_Hybrid"/>
</dbReference>
<reference evidence="2 3" key="1">
    <citation type="journal article" date="2019" name="Sci. Rep.">
        <title>Orb-weaving spider Araneus ventricosus genome elucidates the spidroin gene catalogue.</title>
        <authorList>
            <person name="Kono N."/>
            <person name="Nakamura H."/>
            <person name="Ohtoshi R."/>
            <person name="Moran D.A.P."/>
            <person name="Shinohara A."/>
            <person name="Yoshida Y."/>
            <person name="Fujiwara M."/>
            <person name="Mori M."/>
            <person name="Tomita M."/>
            <person name="Arakawa K."/>
        </authorList>
    </citation>
    <scope>NUCLEOTIDE SEQUENCE [LARGE SCALE GENOMIC DNA]</scope>
</reference>
<comment type="caution">
    <text evidence="2">The sequence shown here is derived from an EMBL/GenBank/DDBJ whole genome shotgun (WGS) entry which is preliminary data.</text>
</comment>
<dbReference type="AlphaFoldDB" id="A0A4Y2T551"/>
<dbReference type="Gene3D" id="1.10.10.1450">
    <property type="match status" value="1"/>
</dbReference>
<name>A0A4Y2T551_ARAVE</name>
<dbReference type="EMBL" id="BGPR01026206">
    <property type="protein sequence ID" value="GBN95742.1"/>
    <property type="molecule type" value="Genomic_DNA"/>
</dbReference>
<dbReference type="PANTHER" id="PTHR46060">
    <property type="entry name" value="MARINER MOS1 TRANSPOSASE-LIKE PROTEIN"/>
    <property type="match status" value="1"/>
</dbReference>